<keyword evidence="8" id="KW-1071">Ligand-gated ion channel</keyword>
<dbReference type="GO" id="GO:0033198">
    <property type="term" value="P:response to ATP"/>
    <property type="evidence" value="ECO:0007669"/>
    <property type="project" value="InterPro"/>
</dbReference>
<evidence type="ECO:0000313" key="12">
    <source>
        <dbReference type="EMBL" id="RNA09624.1"/>
    </source>
</evidence>
<evidence type="ECO:0000256" key="2">
    <source>
        <dbReference type="ARBA" id="ARBA00009848"/>
    </source>
</evidence>
<dbReference type="OrthoDB" id="494673at2759"/>
<evidence type="ECO:0000256" key="1">
    <source>
        <dbReference type="ARBA" id="ARBA00004308"/>
    </source>
</evidence>
<comment type="similarity">
    <text evidence="2">Belongs to the P2X receptor family.</text>
</comment>
<dbReference type="Proteomes" id="UP000276133">
    <property type="component" value="Unassembled WGS sequence"/>
</dbReference>
<evidence type="ECO:0000256" key="7">
    <source>
        <dbReference type="ARBA" id="ARBA00023136"/>
    </source>
</evidence>
<proteinExistence type="inferred from homology"/>
<feature type="compositionally biased region" description="Gly residues" evidence="10">
    <location>
        <begin position="276"/>
        <end position="319"/>
    </location>
</feature>
<gene>
    <name evidence="12" type="ORF">BpHYR1_027123</name>
</gene>
<evidence type="ECO:0000313" key="13">
    <source>
        <dbReference type="Proteomes" id="UP000276133"/>
    </source>
</evidence>
<dbReference type="GO" id="GO:0004931">
    <property type="term" value="F:extracellularly ATP-gated monoatomic cation channel activity"/>
    <property type="evidence" value="ECO:0007669"/>
    <property type="project" value="InterPro"/>
</dbReference>
<dbReference type="PANTHER" id="PTHR10125">
    <property type="entry name" value="P2X PURINOCEPTOR"/>
    <property type="match status" value="1"/>
</dbReference>
<dbReference type="STRING" id="10195.A0A3M7QEK5"/>
<name>A0A3M7QEK5_BRAPC</name>
<dbReference type="GO" id="GO:0005886">
    <property type="term" value="C:plasma membrane"/>
    <property type="evidence" value="ECO:0007669"/>
    <property type="project" value="InterPro"/>
</dbReference>
<evidence type="ECO:0000256" key="11">
    <source>
        <dbReference type="SAM" id="Phobius"/>
    </source>
</evidence>
<dbReference type="Pfam" id="PF00864">
    <property type="entry name" value="P2X_receptor"/>
    <property type="match status" value="1"/>
</dbReference>
<dbReference type="PRINTS" id="PR01307">
    <property type="entry name" value="P2XRECEPTOR"/>
</dbReference>
<dbReference type="InterPro" id="IPR059116">
    <property type="entry name" value="P2X_receptor"/>
</dbReference>
<comment type="caution">
    <text evidence="12">The sequence shown here is derived from an EMBL/GenBank/DDBJ whole genome shotgun (WGS) entry which is preliminary data.</text>
</comment>
<dbReference type="AlphaFoldDB" id="A0A3M7QEK5"/>
<dbReference type="GO" id="GO:0012505">
    <property type="term" value="C:endomembrane system"/>
    <property type="evidence" value="ECO:0007669"/>
    <property type="project" value="UniProtKB-SubCell"/>
</dbReference>
<dbReference type="InterPro" id="IPR001429">
    <property type="entry name" value="P2X_purnocptor"/>
</dbReference>
<dbReference type="GO" id="GO:0098794">
    <property type="term" value="C:postsynapse"/>
    <property type="evidence" value="ECO:0007669"/>
    <property type="project" value="GOC"/>
</dbReference>
<reference evidence="12 13" key="1">
    <citation type="journal article" date="2018" name="Sci. Rep.">
        <title>Genomic signatures of local adaptation to the degree of environmental predictability in rotifers.</title>
        <authorList>
            <person name="Franch-Gras L."/>
            <person name="Hahn C."/>
            <person name="Garcia-Roger E.M."/>
            <person name="Carmona M.J."/>
            <person name="Serra M."/>
            <person name="Gomez A."/>
        </authorList>
    </citation>
    <scope>NUCLEOTIDE SEQUENCE [LARGE SCALE GENOMIC DNA]</scope>
    <source>
        <strain evidence="12">HYR1</strain>
    </source>
</reference>
<feature type="region of interest" description="Disordered" evidence="10">
    <location>
        <begin position="276"/>
        <end position="346"/>
    </location>
</feature>
<feature type="compositionally biased region" description="Gly residues" evidence="10">
    <location>
        <begin position="330"/>
        <end position="340"/>
    </location>
</feature>
<evidence type="ECO:0000256" key="5">
    <source>
        <dbReference type="ARBA" id="ARBA00022989"/>
    </source>
</evidence>
<feature type="transmembrane region" description="Helical" evidence="11">
    <location>
        <begin position="189"/>
        <end position="212"/>
    </location>
</feature>
<keyword evidence="3" id="KW-0813">Transport</keyword>
<evidence type="ECO:0000256" key="8">
    <source>
        <dbReference type="ARBA" id="ARBA00023286"/>
    </source>
</evidence>
<evidence type="ECO:0000256" key="6">
    <source>
        <dbReference type="ARBA" id="ARBA00023065"/>
    </source>
</evidence>
<evidence type="ECO:0000256" key="9">
    <source>
        <dbReference type="ARBA" id="ARBA00023303"/>
    </source>
</evidence>
<dbReference type="EMBL" id="REGN01006422">
    <property type="protein sequence ID" value="RNA09624.1"/>
    <property type="molecule type" value="Genomic_DNA"/>
</dbReference>
<comment type="subcellular location">
    <subcellularLocation>
        <location evidence="1">Endomembrane system</location>
    </subcellularLocation>
</comment>
<dbReference type="PANTHER" id="PTHR10125:SF31">
    <property type="entry name" value="P2X RECEPTOR E"/>
    <property type="match status" value="1"/>
</dbReference>
<dbReference type="Gene3D" id="2.60.490.10">
    <property type="entry name" value="atp-gated p2x4 ion channel domain"/>
    <property type="match status" value="1"/>
</dbReference>
<evidence type="ECO:0000256" key="3">
    <source>
        <dbReference type="ARBA" id="ARBA00022448"/>
    </source>
</evidence>
<accession>A0A3M7QEK5</accession>
<keyword evidence="13" id="KW-1185">Reference proteome</keyword>
<keyword evidence="7 11" id="KW-0472">Membrane</keyword>
<evidence type="ECO:0000256" key="10">
    <source>
        <dbReference type="SAM" id="MobiDB-lite"/>
    </source>
</evidence>
<evidence type="ECO:0000256" key="4">
    <source>
        <dbReference type="ARBA" id="ARBA00022692"/>
    </source>
</evidence>
<protein>
    <submittedName>
        <fullName evidence="12">P2X purinoceptor 4</fullName>
    </submittedName>
</protein>
<feature type="transmembrane region" description="Helical" evidence="11">
    <location>
        <begin position="249"/>
        <end position="269"/>
    </location>
</feature>
<keyword evidence="9" id="KW-0407">Ion channel</keyword>
<dbReference type="InterPro" id="IPR027309">
    <property type="entry name" value="P2X_extracellular_dom_sf"/>
</dbReference>
<keyword evidence="4 11" id="KW-0812">Transmembrane</keyword>
<sequence>MQHHSQDPGYSASPQPEIRFWRMQHNNEKNLIQNIENFTIFVKNDVTFQQFDRKLRNILPNVTNQVLSKCIYHPINDPYCPIFLVKNILHEAEPDEQERKLMMMKGGVILVSINWQCNFDTSRLCFPKFKFSRFDLQFSKASAASGFNFRFAKYFEVNETMYRVLVKAYGLRFVINVSGEGGKFNFVPLLINLGAGLGLLSVASIVADFVLLNLTSRKKFYRELKELNSAEDEESLTSKISKNKFQMRINFYLTFFLIAIVSAISQGAAVPKLKGGGGGGGSGGGGGGGGSGGGGGGGGSGGGGGGGGSGGGGGGGGGSQMHHHHHKYKGGGGGGGGGGSHKCRHC</sequence>
<keyword evidence="5 11" id="KW-1133">Transmembrane helix</keyword>
<dbReference type="GO" id="GO:0070588">
    <property type="term" value="P:calcium ion transmembrane transport"/>
    <property type="evidence" value="ECO:0007669"/>
    <property type="project" value="TreeGrafter"/>
</dbReference>
<keyword evidence="6" id="KW-0406">Ion transport</keyword>
<organism evidence="12 13">
    <name type="scientific">Brachionus plicatilis</name>
    <name type="common">Marine rotifer</name>
    <name type="synonym">Brachionus muelleri</name>
    <dbReference type="NCBI Taxonomy" id="10195"/>
    <lineage>
        <taxon>Eukaryota</taxon>
        <taxon>Metazoa</taxon>
        <taxon>Spiralia</taxon>
        <taxon>Gnathifera</taxon>
        <taxon>Rotifera</taxon>
        <taxon>Eurotatoria</taxon>
        <taxon>Monogononta</taxon>
        <taxon>Pseudotrocha</taxon>
        <taxon>Ploima</taxon>
        <taxon>Brachionidae</taxon>
        <taxon>Brachionus</taxon>
    </lineage>
</organism>
<dbReference type="GO" id="GO:0001614">
    <property type="term" value="F:purinergic nucleotide receptor activity"/>
    <property type="evidence" value="ECO:0007669"/>
    <property type="project" value="InterPro"/>
</dbReference>